<dbReference type="NCBIfam" id="TIGR01027">
    <property type="entry name" value="proB"/>
    <property type="match status" value="1"/>
</dbReference>
<dbReference type="SUPFAM" id="SSF88697">
    <property type="entry name" value="PUA domain-like"/>
    <property type="match status" value="1"/>
</dbReference>
<organism evidence="10 11">
    <name type="scientific">Marinagarivorans cellulosilyticus</name>
    <dbReference type="NCBI Taxonomy" id="2721545"/>
    <lineage>
        <taxon>Bacteria</taxon>
        <taxon>Pseudomonadati</taxon>
        <taxon>Pseudomonadota</taxon>
        <taxon>Gammaproteobacteria</taxon>
        <taxon>Cellvibrionales</taxon>
        <taxon>Cellvibrionaceae</taxon>
        <taxon>Marinagarivorans</taxon>
    </lineage>
</organism>
<comment type="subcellular location">
    <subcellularLocation>
        <location evidence="8">Cytoplasm</location>
    </subcellularLocation>
</comment>
<dbReference type="InterPro" id="IPR001057">
    <property type="entry name" value="Glu/AcGlu_kinase"/>
</dbReference>
<dbReference type="FunFam" id="3.40.1160.10:FF:000018">
    <property type="entry name" value="Glutamate 5-kinase"/>
    <property type="match status" value="1"/>
</dbReference>
<dbReference type="RefSeq" id="WP_236985926.1">
    <property type="nucleotide sequence ID" value="NZ_AP023086.1"/>
</dbReference>
<dbReference type="CDD" id="cd04242">
    <property type="entry name" value="AAK_G5K_ProB"/>
    <property type="match status" value="1"/>
</dbReference>
<keyword evidence="2 8" id="KW-0028">Amino-acid biosynthesis</keyword>
<comment type="caution">
    <text evidence="8">Lacks conserved residue(s) required for the propagation of feature annotation.</text>
</comment>
<keyword evidence="6 8" id="KW-0418">Kinase</keyword>
<feature type="domain" description="PUA" evidence="9">
    <location>
        <begin position="295"/>
        <end position="378"/>
    </location>
</feature>
<dbReference type="PANTHER" id="PTHR43654:SF1">
    <property type="entry name" value="ISOPENTENYL PHOSPHATE KINASE"/>
    <property type="match status" value="1"/>
</dbReference>
<dbReference type="SUPFAM" id="SSF53633">
    <property type="entry name" value="Carbamate kinase-like"/>
    <property type="match status" value="1"/>
</dbReference>
<feature type="binding site" evidence="8">
    <location>
        <position position="156"/>
    </location>
    <ligand>
        <name>substrate</name>
    </ligand>
</feature>
<dbReference type="InterPro" id="IPR002478">
    <property type="entry name" value="PUA"/>
</dbReference>
<dbReference type="Proteomes" id="UP001320119">
    <property type="component" value="Chromosome"/>
</dbReference>
<evidence type="ECO:0000256" key="7">
    <source>
        <dbReference type="ARBA" id="ARBA00022840"/>
    </source>
</evidence>
<name>A0AAN1WF34_9GAMM</name>
<comment type="catalytic activity">
    <reaction evidence="8">
        <text>L-glutamate + ATP = L-glutamyl 5-phosphate + ADP</text>
        <dbReference type="Rhea" id="RHEA:14877"/>
        <dbReference type="ChEBI" id="CHEBI:29985"/>
        <dbReference type="ChEBI" id="CHEBI:30616"/>
        <dbReference type="ChEBI" id="CHEBI:58274"/>
        <dbReference type="ChEBI" id="CHEBI:456216"/>
        <dbReference type="EC" id="2.7.2.11"/>
    </reaction>
</comment>
<dbReference type="InterPro" id="IPR005715">
    <property type="entry name" value="Glu_5kinase/COase_Synthase"/>
</dbReference>
<dbReference type="PROSITE" id="PS50890">
    <property type="entry name" value="PUA"/>
    <property type="match status" value="1"/>
</dbReference>
<dbReference type="InterPro" id="IPR041739">
    <property type="entry name" value="G5K_ProB"/>
</dbReference>
<evidence type="ECO:0000256" key="8">
    <source>
        <dbReference type="HAMAP-Rule" id="MF_00456"/>
    </source>
</evidence>
<accession>A0AAN1WF34</accession>
<dbReference type="Gene3D" id="2.30.130.10">
    <property type="entry name" value="PUA domain"/>
    <property type="match status" value="1"/>
</dbReference>
<feature type="binding site" evidence="8">
    <location>
        <position position="29"/>
    </location>
    <ligand>
        <name>ATP</name>
        <dbReference type="ChEBI" id="CHEBI:30616"/>
    </ligand>
</feature>
<dbReference type="InterPro" id="IPR015947">
    <property type="entry name" value="PUA-like_sf"/>
</dbReference>
<keyword evidence="5 8" id="KW-0547">Nucleotide-binding</keyword>
<sequence>MDQPSSLAIAPSTENKRHLVKGSHRWVIKIGSALLTNDGRGLDRKSIADWGRQIAALIKRGHEVVLVSSGAVAAGMTRLGWKERPSSIHELQAAAAVGQMGLIQAYEEVFSQYSIPTAQVLLDHDDFSNRQRYLNARTTLKTLVGLGVVPIVNENDTVVTDEIRFGDNDTLGALVANCIEADTLMILTDQMGMYDADPRKHALAKIIAETSADNEKLDAMAGGGGLLGRGGMMTKVKAARLAARSGASTVIVGGRIDDAITKVVGGEHIGTLLYAAQQPLAARKSWLAGHLQTKGELTLDAGAVSVLREKGRSLLPVGVKSVNGTFTKGELVICRDEQGLEIARGLVNYSSEEARKIIGCSSQDISRLLGYKDFDELVHRDNLVLV</sequence>
<keyword evidence="11" id="KW-1185">Reference proteome</keyword>
<dbReference type="EC" id="2.7.2.11" evidence="8"/>
<dbReference type="InterPro" id="IPR036974">
    <property type="entry name" value="PUA_sf"/>
</dbReference>
<comment type="pathway">
    <text evidence="8">Amino-acid biosynthesis; L-proline biosynthesis; L-glutamate 5-semialdehyde from L-glutamate: step 1/2.</text>
</comment>
<dbReference type="InterPro" id="IPR019797">
    <property type="entry name" value="Glutamate_5-kinase_CS"/>
</dbReference>
<evidence type="ECO:0000256" key="1">
    <source>
        <dbReference type="ARBA" id="ARBA00022490"/>
    </source>
</evidence>
<dbReference type="Gene3D" id="3.40.1160.10">
    <property type="entry name" value="Acetylglutamate kinase-like"/>
    <property type="match status" value="2"/>
</dbReference>
<dbReference type="InterPro" id="IPR011529">
    <property type="entry name" value="Glu_5kinase"/>
</dbReference>
<gene>
    <name evidence="8" type="primary">proB</name>
    <name evidence="10" type="ORF">MARGE09_P0626</name>
</gene>
<dbReference type="InterPro" id="IPR001048">
    <property type="entry name" value="Asp/Glu/Uridylate_kinase"/>
</dbReference>
<evidence type="ECO:0000313" key="10">
    <source>
        <dbReference type="EMBL" id="BCD96426.1"/>
    </source>
</evidence>
<evidence type="ECO:0000256" key="5">
    <source>
        <dbReference type="ARBA" id="ARBA00022741"/>
    </source>
</evidence>
<keyword evidence="4 8" id="KW-0808">Transferase</keyword>
<dbReference type="FunFam" id="2.30.130.10:FF:000007">
    <property type="entry name" value="Glutamate 5-kinase"/>
    <property type="match status" value="1"/>
</dbReference>
<feature type="binding site" evidence="8">
    <location>
        <position position="69"/>
    </location>
    <ligand>
        <name>substrate</name>
    </ligand>
</feature>
<dbReference type="SMART" id="SM00359">
    <property type="entry name" value="PUA"/>
    <property type="match status" value="1"/>
</dbReference>
<keyword evidence="3 8" id="KW-0641">Proline biosynthesis</keyword>
<dbReference type="PANTHER" id="PTHR43654">
    <property type="entry name" value="GLUTAMATE 5-KINASE"/>
    <property type="match status" value="1"/>
</dbReference>
<feature type="binding site" evidence="8">
    <location>
        <begin position="188"/>
        <end position="189"/>
    </location>
    <ligand>
        <name>ATP</name>
        <dbReference type="ChEBI" id="CHEBI:30616"/>
    </ligand>
</feature>
<dbReference type="PRINTS" id="PR00474">
    <property type="entry name" value="GLU5KINASE"/>
</dbReference>
<evidence type="ECO:0000313" key="11">
    <source>
        <dbReference type="Proteomes" id="UP001320119"/>
    </source>
</evidence>
<dbReference type="GO" id="GO:0055129">
    <property type="term" value="P:L-proline biosynthetic process"/>
    <property type="evidence" value="ECO:0007669"/>
    <property type="project" value="UniProtKB-UniRule"/>
</dbReference>
<feature type="binding site" evidence="8">
    <location>
        <position position="168"/>
    </location>
    <ligand>
        <name>substrate</name>
    </ligand>
</feature>
<evidence type="ECO:0000256" key="4">
    <source>
        <dbReference type="ARBA" id="ARBA00022679"/>
    </source>
</evidence>
<dbReference type="PROSITE" id="PS00902">
    <property type="entry name" value="GLUTAMATE_5_KINASE"/>
    <property type="match status" value="1"/>
</dbReference>
<comment type="function">
    <text evidence="8">Catalyzes the transfer of a phosphate group to glutamate to form L-glutamate 5-phosphate.</text>
</comment>
<dbReference type="GO" id="GO:0005829">
    <property type="term" value="C:cytosol"/>
    <property type="evidence" value="ECO:0007669"/>
    <property type="project" value="TreeGrafter"/>
</dbReference>
<dbReference type="EMBL" id="AP023086">
    <property type="protein sequence ID" value="BCD96426.1"/>
    <property type="molecule type" value="Genomic_DNA"/>
</dbReference>
<dbReference type="AlphaFoldDB" id="A0AAN1WF34"/>
<keyword evidence="1 8" id="KW-0963">Cytoplasm</keyword>
<dbReference type="GO" id="GO:0005524">
    <property type="term" value="F:ATP binding"/>
    <property type="evidence" value="ECO:0007669"/>
    <property type="project" value="UniProtKB-KW"/>
</dbReference>
<dbReference type="Pfam" id="PF01472">
    <property type="entry name" value="PUA"/>
    <property type="match status" value="1"/>
</dbReference>
<dbReference type="HAMAP" id="MF_00456">
    <property type="entry name" value="ProB"/>
    <property type="match status" value="1"/>
</dbReference>
<dbReference type="GO" id="GO:0003723">
    <property type="term" value="F:RNA binding"/>
    <property type="evidence" value="ECO:0007669"/>
    <property type="project" value="InterPro"/>
</dbReference>
<evidence type="ECO:0000256" key="3">
    <source>
        <dbReference type="ARBA" id="ARBA00022650"/>
    </source>
</evidence>
<evidence type="ECO:0000259" key="9">
    <source>
        <dbReference type="SMART" id="SM00359"/>
    </source>
</evidence>
<evidence type="ECO:0000256" key="6">
    <source>
        <dbReference type="ARBA" id="ARBA00022777"/>
    </source>
</evidence>
<dbReference type="PIRSF" id="PIRSF000729">
    <property type="entry name" value="GK"/>
    <property type="match status" value="1"/>
</dbReference>
<dbReference type="KEGG" id="marq:MARGE09_P0626"/>
<keyword evidence="7 8" id="KW-0067">ATP-binding</keyword>
<protein>
    <recommendedName>
        <fullName evidence="8">Glutamate 5-kinase</fullName>
        <ecNumber evidence="8">2.7.2.11</ecNumber>
    </recommendedName>
    <alternativeName>
        <fullName evidence="8">Gamma-glutamyl kinase</fullName>
        <shortName evidence="8">GK</shortName>
    </alternativeName>
</protein>
<dbReference type="Pfam" id="PF00696">
    <property type="entry name" value="AA_kinase"/>
    <property type="match status" value="1"/>
</dbReference>
<comment type="similarity">
    <text evidence="8">Belongs to the glutamate 5-kinase family.</text>
</comment>
<proteinExistence type="inferred from homology"/>
<dbReference type="InterPro" id="IPR036393">
    <property type="entry name" value="AceGlu_kinase-like_sf"/>
</dbReference>
<dbReference type="GO" id="GO:0004349">
    <property type="term" value="F:glutamate 5-kinase activity"/>
    <property type="evidence" value="ECO:0007669"/>
    <property type="project" value="UniProtKB-UniRule"/>
</dbReference>
<reference evidence="10 11" key="1">
    <citation type="journal article" date="2022" name="IScience">
        <title>An ultrasensitive nanofiber-based assay for enzymatic hydrolysis and deep-sea microbial degradation of cellulose.</title>
        <authorList>
            <person name="Tsudome M."/>
            <person name="Tachioka M."/>
            <person name="Miyazaki M."/>
            <person name="Uchimura K."/>
            <person name="Tsuda M."/>
            <person name="Takaki Y."/>
            <person name="Deguchi S."/>
        </authorList>
    </citation>
    <scope>NUCLEOTIDE SEQUENCE [LARGE SCALE GENOMIC DNA]</scope>
    <source>
        <strain evidence="10 11">GE09</strain>
    </source>
</reference>
<dbReference type="CDD" id="cd21157">
    <property type="entry name" value="PUA_G5K"/>
    <property type="match status" value="1"/>
</dbReference>
<evidence type="ECO:0000256" key="2">
    <source>
        <dbReference type="ARBA" id="ARBA00022605"/>
    </source>
</evidence>